<dbReference type="Proteomes" id="UP000217199">
    <property type="component" value="Unassembled WGS sequence"/>
</dbReference>
<keyword evidence="3" id="KW-1185">Reference proteome</keyword>
<proteinExistence type="predicted"/>
<dbReference type="EMBL" id="NBII01000005">
    <property type="protein sequence ID" value="PAV18714.1"/>
    <property type="molecule type" value="Genomic_DNA"/>
</dbReference>
<accession>A0A286UGW9</accession>
<feature type="compositionally biased region" description="Basic and acidic residues" evidence="1">
    <location>
        <begin position="404"/>
        <end position="415"/>
    </location>
</feature>
<evidence type="ECO:0000313" key="2">
    <source>
        <dbReference type="EMBL" id="PAV18714.1"/>
    </source>
</evidence>
<protein>
    <submittedName>
        <fullName evidence="2">Uncharacterized protein</fullName>
    </submittedName>
</protein>
<evidence type="ECO:0000313" key="3">
    <source>
        <dbReference type="Proteomes" id="UP000217199"/>
    </source>
</evidence>
<reference evidence="2 3" key="1">
    <citation type="journal article" date="2017" name="Mol. Ecol.">
        <title>Comparative and population genomic landscape of Phellinus noxius: A hypervariable fungus causing root rot in trees.</title>
        <authorList>
            <person name="Chung C.L."/>
            <person name="Lee T.J."/>
            <person name="Akiba M."/>
            <person name="Lee H.H."/>
            <person name="Kuo T.H."/>
            <person name="Liu D."/>
            <person name="Ke H.M."/>
            <person name="Yokoi T."/>
            <person name="Roa M.B."/>
            <person name="Lu M.J."/>
            <person name="Chang Y.Y."/>
            <person name="Ann P.J."/>
            <person name="Tsai J.N."/>
            <person name="Chen C.Y."/>
            <person name="Tzean S.S."/>
            <person name="Ota Y."/>
            <person name="Hattori T."/>
            <person name="Sahashi N."/>
            <person name="Liou R.F."/>
            <person name="Kikuchi T."/>
            <person name="Tsai I.J."/>
        </authorList>
    </citation>
    <scope>NUCLEOTIDE SEQUENCE [LARGE SCALE GENOMIC DNA]</scope>
    <source>
        <strain evidence="2 3">FFPRI411160</strain>
    </source>
</reference>
<evidence type="ECO:0000256" key="1">
    <source>
        <dbReference type="SAM" id="MobiDB-lite"/>
    </source>
</evidence>
<sequence>MTSRTTLKPSRSYAGAVLKERSKDVNCQEPTLSPIQCEEPLLDYNPNLRPQDDYNNIQRNTRQVIHNWLHTEPYDPSEIKTFDHNIINSRPLAEYTDIDEDILSHCERDLSAPNEFVQGSSRFGTSMSGSMSSSFTFTSRIPIRRQESVNKLETSIQTPVTTFNVYLKCCYFLYFRWLYHKGIYDRPCRNFTIEDVDRLITCGAIDLDLLDFPLGRTMAAYGAFKRCQQSKSTSSSWTIPKNTPLCPTEEEFSQFVTYMENVRFSNAGRKLWPFQYSVEERPEVPEDYDEIRTQEHGLCGMLQSKGISDEECLHLIKTKDETFVDPKAKSPSDVKAAQKPVSRIGLIPKLTLKTHFKRSRSVDRPEVLSAIMPSEVKMQRPWSRIPTYRLLPSKSQEGTAFSGLRRDRDEYEERTISLPPTKKARMQWGPAY</sequence>
<organism evidence="2 3">
    <name type="scientific">Pyrrhoderma noxium</name>
    <dbReference type="NCBI Taxonomy" id="2282107"/>
    <lineage>
        <taxon>Eukaryota</taxon>
        <taxon>Fungi</taxon>
        <taxon>Dikarya</taxon>
        <taxon>Basidiomycota</taxon>
        <taxon>Agaricomycotina</taxon>
        <taxon>Agaricomycetes</taxon>
        <taxon>Hymenochaetales</taxon>
        <taxon>Hymenochaetaceae</taxon>
        <taxon>Pyrrhoderma</taxon>
    </lineage>
</organism>
<dbReference type="InParanoid" id="A0A286UGW9"/>
<comment type="caution">
    <text evidence="2">The sequence shown here is derived from an EMBL/GenBank/DDBJ whole genome shotgun (WGS) entry which is preliminary data.</text>
</comment>
<dbReference type="AlphaFoldDB" id="A0A286UGW9"/>
<feature type="region of interest" description="Disordered" evidence="1">
    <location>
        <begin position="396"/>
        <end position="416"/>
    </location>
</feature>
<name>A0A286UGW9_9AGAM</name>
<gene>
    <name evidence="2" type="ORF">PNOK_0555700</name>
</gene>